<reference evidence="2 3" key="1">
    <citation type="journal article" date="2019" name="Int. J. Syst. Evol. Microbiol.">
        <title>The Global Catalogue of Microorganisms (GCM) 10K type strain sequencing project: providing services to taxonomists for standard genome sequencing and annotation.</title>
        <authorList>
            <consortium name="The Broad Institute Genomics Platform"/>
            <consortium name="The Broad Institute Genome Sequencing Center for Infectious Disease"/>
            <person name="Wu L."/>
            <person name="Ma J."/>
        </authorList>
    </citation>
    <scope>NUCLEOTIDE SEQUENCE [LARGE SCALE GENOMIC DNA]</scope>
    <source>
        <strain evidence="2 3">DSM 26526</strain>
    </source>
</reference>
<sequence length="432" mass="49110">MGGEISGDGVENKSWNQETNVMDYNIVFLNLDDIVQNSSRYTSPDSDGIPERIEFPQQDAVIQLIESGNEMFVFLPQTRTQELKQISQGENHGGIPVDLISWLPFEIGTSEKVGKSVKSDEVDEDWQWYFNDHFDWPMVFDYISLKKSIRESRPLGYMAHDFSIASTVSDEVIATSVSTSKAFQALGGALAKNRSMVNESQSSGSVYLLPIVPEFGYDRAVRGILSQRYGVKLSSEDPSPPEWLDEWELPRQRELREQYHEVKNELEQIREDYKSWNRYKHLLDGTGDALEEAVIDAFRELGFETKPEDAGERDGLVSVNNCIFAIETFGTNKKAGLKKVQQLITWVEDTKREYPESDVSGLLVVNPYRQTPVEEREERAIVADNAYERLEKMGFKAVTSSQLYEYLSQYQQSELDTGDIASLLLDDDGVVL</sequence>
<evidence type="ECO:0000313" key="3">
    <source>
        <dbReference type="Proteomes" id="UP001596460"/>
    </source>
</evidence>
<dbReference type="RefSeq" id="WP_390245879.1">
    <property type="nucleotide sequence ID" value="NZ_JBHTAB010000008.1"/>
</dbReference>
<keyword evidence="3" id="KW-1185">Reference proteome</keyword>
<keyword evidence="1" id="KW-0175">Coiled coil</keyword>
<protein>
    <submittedName>
        <fullName evidence="2">Uncharacterized protein</fullName>
    </submittedName>
</protein>
<dbReference type="Proteomes" id="UP001596460">
    <property type="component" value="Unassembled WGS sequence"/>
</dbReference>
<dbReference type="EMBL" id="JBHTAB010000008">
    <property type="protein sequence ID" value="MFC7130544.1"/>
    <property type="molecule type" value="Genomic_DNA"/>
</dbReference>
<evidence type="ECO:0000313" key="2">
    <source>
        <dbReference type="EMBL" id="MFC7130544.1"/>
    </source>
</evidence>
<gene>
    <name evidence="2" type="ORF">ACFQI8_14220</name>
</gene>
<feature type="coiled-coil region" evidence="1">
    <location>
        <begin position="252"/>
        <end position="279"/>
    </location>
</feature>
<accession>A0ABD5XL27</accession>
<comment type="caution">
    <text evidence="2">The sequence shown here is derived from an EMBL/GenBank/DDBJ whole genome shotgun (WGS) entry which is preliminary data.</text>
</comment>
<proteinExistence type="predicted"/>
<organism evidence="2 3">
    <name type="scientific">Haloferax chudinovii</name>
    <dbReference type="NCBI Taxonomy" id="1109010"/>
    <lineage>
        <taxon>Archaea</taxon>
        <taxon>Methanobacteriati</taxon>
        <taxon>Methanobacteriota</taxon>
        <taxon>Stenosarchaea group</taxon>
        <taxon>Halobacteria</taxon>
        <taxon>Halobacteriales</taxon>
        <taxon>Haloferacaceae</taxon>
        <taxon>Haloferax</taxon>
    </lineage>
</organism>
<name>A0ABD5XL27_9EURY</name>
<evidence type="ECO:0000256" key="1">
    <source>
        <dbReference type="SAM" id="Coils"/>
    </source>
</evidence>
<dbReference type="AlphaFoldDB" id="A0ABD5XL27"/>